<evidence type="ECO:0000313" key="3">
    <source>
        <dbReference type="Proteomes" id="UP000005463"/>
    </source>
</evidence>
<gene>
    <name evidence="2" type="ORF">BamIOP4010DRAFT_0782</name>
</gene>
<reference evidence="2 3" key="1">
    <citation type="submission" date="2008-03" db="EMBL/GenBank/DDBJ databases">
        <title>Sequencing of the draft genome and assembly of Burkholderia ambifaria IOP40-10.</title>
        <authorList>
            <consortium name="US DOE Joint Genome Institute (JGI-PGF)"/>
            <person name="Copeland A."/>
            <person name="Lucas S."/>
            <person name="Lapidus A."/>
            <person name="Glavina del Rio T."/>
            <person name="Dalin E."/>
            <person name="Tice H."/>
            <person name="Bruce D."/>
            <person name="Goodwin L."/>
            <person name="Pitluck S."/>
            <person name="Larimer F."/>
            <person name="Land M.L."/>
            <person name="Hauser L."/>
            <person name="Tiedje J."/>
            <person name="Richardson P."/>
        </authorList>
    </citation>
    <scope>NUCLEOTIDE SEQUENCE [LARGE SCALE GENOMIC DNA]</scope>
    <source>
        <strain evidence="2 3">IOP40-10</strain>
    </source>
</reference>
<evidence type="ECO:0000313" key="2">
    <source>
        <dbReference type="EMBL" id="EDT05757.1"/>
    </source>
</evidence>
<proteinExistence type="predicted"/>
<keyword evidence="1" id="KW-0812">Transmembrane</keyword>
<dbReference type="AlphaFoldDB" id="B1F9N2"/>
<evidence type="ECO:0000256" key="1">
    <source>
        <dbReference type="SAM" id="Phobius"/>
    </source>
</evidence>
<accession>B1F9N2</accession>
<dbReference type="PATRIC" id="fig|396596.7.peg.7260"/>
<keyword evidence="1" id="KW-1133">Transmembrane helix</keyword>
<keyword evidence="1" id="KW-0472">Membrane</keyword>
<name>B1F9N2_9BURK</name>
<protein>
    <recommendedName>
        <fullName evidence="4">OmpA-like domain-containing protein</fullName>
    </recommendedName>
</protein>
<comment type="caution">
    <text evidence="2">The sequence shown here is derived from an EMBL/GenBank/DDBJ whole genome shotgun (WGS) entry which is preliminary data.</text>
</comment>
<feature type="transmembrane region" description="Helical" evidence="1">
    <location>
        <begin position="45"/>
        <end position="67"/>
    </location>
</feature>
<feature type="transmembrane region" description="Helical" evidence="1">
    <location>
        <begin position="6"/>
        <end position="24"/>
    </location>
</feature>
<organism evidence="2 3">
    <name type="scientific">Burkholderia ambifaria IOP40-10</name>
    <dbReference type="NCBI Taxonomy" id="396596"/>
    <lineage>
        <taxon>Bacteria</taxon>
        <taxon>Pseudomonadati</taxon>
        <taxon>Pseudomonadota</taxon>
        <taxon>Betaproteobacteria</taxon>
        <taxon>Burkholderiales</taxon>
        <taxon>Burkholderiaceae</taxon>
        <taxon>Burkholderia</taxon>
        <taxon>Burkholderia cepacia complex</taxon>
    </lineage>
</organism>
<dbReference type="EMBL" id="ABLC01000008">
    <property type="protein sequence ID" value="EDT05757.1"/>
    <property type="molecule type" value="Genomic_DNA"/>
</dbReference>
<dbReference type="Proteomes" id="UP000005463">
    <property type="component" value="Unassembled WGS sequence"/>
</dbReference>
<evidence type="ECO:0008006" key="4">
    <source>
        <dbReference type="Google" id="ProtNLM"/>
    </source>
</evidence>
<sequence>MVPSLMFAALTLLHILFVSMRIFVGCVPYPARRTRCCRHSFTSALILPTLLVLRIINISCASAWYWLGRVPISQSITRIALLGMLSMRTRDGETGRPLLNLLRSRKVDMVKGSACIALAFLSAGTFACSPVHTLDVSFERDSAKLPGDELIKLANWAIDLQLKYPNLDRTSVGGLAEADERQPRVLAQQRAESIKGLLITLGLGRAPIDVDARLYKSHHLNGVPDNGRRVEVDFLPGCPHECPCQVK</sequence>